<keyword evidence="3" id="KW-1185">Reference proteome</keyword>
<feature type="chain" id="PRO_5046703047" description="Lipoprotein" evidence="1">
    <location>
        <begin position="22"/>
        <end position="190"/>
    </location>
</feature>
<evidence type="ECO:0008006" key="4">
    <source>
        <dbReference type="Google" id="ProtNLM"/>
    </source>
</evidence>
<name>A0ABS9NMY9_9NEIS</name>
<accession>A0ABS9NMY9</accession>
<keyword evidence="1" id="KW-0732">Signal</keyword>
<dbReference type="Proteomes" id="UP001298424">
    <property type="component" value="Unassembled WGS sequence"/>
</dbReference>
<evidence type="ECO:0000256" key="1">
    <source>
        <dbReference type="SAM" id="SignalP"/>
    </source>
</evidence>
<comment type="caution">
    <text evidence="2">The sequence shown here is derived from an EMBL/GenBank/DDBJ whole genome shotgun (WGS) entry which is preliminary data.</text>
</comment>
<gene>
    <name evidence="2" type="ORF">MB824_06610</name>
</gene>
<protein>
    <recommendedName>
        <fullName evidence="4">Lipoprotein</fullName>
    </recommendedName>
</protein>
<sequence length="190" mass="19717">MSQTMTKTGSLLLALALAACSGEGEKPTPLAASVSAPTAASAPAASVPAVAASAPAAASCPPEMPAEIAGILQPYLPQVGRSCADVKLRYGLDEEPSEEYPQATHFILVGHIETDNPGRDIVKKLFGDRDIGLIGDGDVSDAGSFVEGGSECLFSYLPEGVDTMDEKVELKADVKREYRVVFTCGAKTSQ</sequence>
<dbReference type="EMBL" id="JAKOOW010000024">
    <property type="protein sequence ID" value="MCG6504163.1"/>
    <property type="molecule type" value="Genomic_DNA"/>
</dbReference>
<proteinExistence type="predicted"/>
<evidence type="ECO:0000313" key="2">
    <source>
        <dbReference type="EMBL" id="MCG6504163.1"/>
    </source>
</evidence>
<reference evidence="2 3" key="1">
    <citation type="submission" date="2022-02" db="EMBL/GenBank/DDBJ databases">
        <title>Genome sequence data of Kingella unionensis sp. nov. strain CICC 24913 (CCUG 75125).</title>
        <authorList>
            <person name="Xiao M."/>
        </authorList>
    </citation>
    <scope>NUCLEOTIDE SEQUENCE [LARGE SCALE GENOMIC DNA]</scope>
    <source>
        <strain evidence="2 3">CICC 24913</strain>
    </source>
</reference>
<evidence type="ECO:0000313" key="3">
    <source>
        <dbReference type="Proteomes" id="UP001298424"/>
    </source>
</evidence>
<dbReference type="PROSITE" id="PS51257">
    <property type="entry name" value="PROKAR_LIPOPROTEIN"/>
    <property type="match status" value="1"/>
</dbReference>
<feature type="signal peptide" evidence="1">
    <location>
        <begin position="1"/>
        <end position="21"/>
    </location>
</feature>
<dbReference type="RefSeq" id="WP_238747278.1">
    <property type="nucleotide sequence ID" value="NZ_JAKOOW010000024.1"/>
</dbReference>
<organism evidence="2 3">
    <name type="scientific">Kingella pumchi</name>
    <dbReference type="NCBI Taxonomy" id="2779506"/>
    <lineage>
        <taxon>Bacteria</taxon>
        <taxon>Pseudomonadati</taxon>
        <taxon>Pseudomonadota</taxon>
        <taxon>Betaproteobacteria</taxon>
        <taxon>Neisseriales</taxon>
        <taxon>Neisseriaceae</taxon>
        <taxon>Kingella</taxon>
    </lineage>
</organism>